<feature type="transmembrane region" description="Helical" evidence="1">
    <location>
        <begin position="41"/>
        <end position="59"/>
    </location>
</feature>
<keyword evidence="1" id="KW-0812">Transmembrane</keyword>
<evidence type="ECO:0000313" key="2">
    <source>
        <dbReference type="EMBL" id="KGA92966.1"/>
    </source>
</evidence>
<dbReference type="Proteomes" id="UP000029452">
    <property type="component" value="Unassembled WGS sequence"/>
</dbReference>
<proteinExistence type="predicted"/>
<evidence type="ECO:0000256" key="1">
    <source>
        <dbReference type="SAM" id="Phobius"/>
    </source>
</evidence>
<keyword evidence="1" id="KW-0472">Membrane</keyword>
<dbReference type="EMBL" id="JPGK01000010">
    <property type="protein sequence ID" value="KGA92966.1"/>
    <property type="molecule type" value="Genomic_DNA"/>
</dbReference>
<dbReference type="PATRIC" id="fig|178606.4.peg.2372"/>
<evidence type="ECO:0000313" key="3">
    <source>
        <dbReference type="Proteomes" id="UP000029452"/>
    </source>
</evidence>
<dbReference type="AlphaFoldDB" id="A0A094YIF3"/>
<sequence>MGGWRDEKSFPLFSVLERPDPEKRAMAVLYRGNDQEFMNKMAWSILIAFIWLIPVRRIGRVLGVR</sequence>
<name>A0A094YIF3_9BACT</name>
<gene>
    <name evidence="2" type="ORF">LptCag_1343</name>
</gene>
<keyword evidence="1" id="KW-1133">Transmembrane helix</keyword>
<organism evidence="2 3">
    <name type="scientific">Leptospirillum ferriphilum</name>
    <dbReference type="NCBI Taxonomy" id="178606"/>
    <lineage>
        <taxon>Bacteria</taxon>
        <taxon>Pseudomonadati</taxon>
        <taxon>Nitrospirota</taxon>
        <taxon>Nitrospiria</taxon>
        <taxon>Nitrospirales</taxon>
        <taxon>Nitrospiraceae</taxon>
        <taxon>Leptospirillum</taxon>
    </lineage>
</organism>
<comment type="caution">
    <text evidence="2">The sequence shown here is derived from an EMBL/GenBank/DDBJ whole genome shotgun (WGS) entry which is preliminary data.</text>
</comment>
<reference evidence="2 3" key="1">
    <citation type="submission" date="2014-06" db="EMBL/GenBank/DDBJ databases">
        <title>Draft genome sequence of iron oxidizing acidophile Leptospirillum ferriphilum DSM14647.</title>
        <authorList>
            <person name="Cardenas J.P."/>
            <person name="Lazcano M."/>
            <person name="Ossandon F.J."/>
            <person name="Corbett M."/>
            <person name="Holmes D.S."/>
            <person name="Watkin E."/>
        </authorList>
    </citation>
    <scope>NUCLEOTIDE SEQUENCE [LARGE SCALE GENOMIC DNA]</scope>
    <source>
        <strain evidence="2 3">DSM 14647</strain>
    </source>
</reference>
<accession>A0A094YIF3</accession>
<protein>
    <submittedName>
        <fullName evidence="2">Uncharacterized protein</fullName>
    </submittedName>
</protein>